<gene>
    <name evidence="2" type="ORF">SAMN05421720_105166</name>
</gene>
<dbReference type="EMBL" id="FNAP01000005">
    <property type="protein sequence ID" value="SDE30239.1"/>
    <property type="molecule type" value="Genomic_DNA"/>
</dbReference>
<dbReference type="InterPro" id="IPR051680">
    <property type="entry name" value="ATP-dep_Glu-Cys_Ligase-2"/>
</dbReference>
<evidence type="ECO:0000259" key="1">
    <source>
        <dbReference type="Pfam" id="PF04168"/>
    </source>
</evidence>
<name>A0A1G7BT46_9PROT</name>
<evidence type="ECO:0000313" key="2">
    <source>
        <dbReference type="EMBL" id="SDE30239.1"/>
    </source>
</evidence>
<keyword evidence="3" id="KW-1185">Reference proteome</keyword>
<organism evidence="2 3">
    <name type="scientific">Rhodospira trueperi</name>
    <dbReference type="NCBI Taxonomy" id="69960"/>
    <lineage>
        <taxon>Bacteria</taxon>
        <taxon>Pseudomonadati</taxon>
        <taxon>Pseudomonadota</taxon>
        <taxon>Alphaproteobacteria</taxon>
        <taxon>Rhodospirillales</taxon>
        <taxon>Rhodospirillaceae</taxon>
        <taxon>Rhodospira</taxon>
    </lineage>
</organism>
<dbReference type="PANTHER" id="PTHR34595">
    <property type="entry name" value="BLR5612 PROTEIN"/>
    <property type="match status" value="1"/>
</dbReference>
<protein>
    <submittedName>
        <fullName evidence="2">Uncharacterized conserved protein, Alpha-E superfamily</fullName>
    </submittedName>
</protein>
<dbReference type="OrthoDB" id="9803532at2"/>
<dbReference type="AlphaFoldDB" id="A0A1G7BT46"/>
<sequence length="312" mass="36094">MLSRTADNLYWMARYMERAENMARILDVSHRMSQLPGGQDQTREWLPALIISGQDDAYAARHDEVNAGHVIAYMALGGDNPSSIRATLLAARENGRAERNMLPTEVFECLNTTWLEMQDIQYSRLVERGFREFFDWVKERCQLFTGIVAGTMLTTDAYYFTRLGSMLERADNTARLLDVKYHVLVPDDGEADEAVDYYQWGAVLRAMSAFKAYRTIFRDTIKPRQVVELLVLRREFPRSLHACYAEAAPILETLRTNSECTRLAGEMHARLRYGRPQDITRRGLHRYLTDVITRNDQLSNEIARTFLFETTR</sequence>
<dbReference type="PANTHER" id="PTHR34595:SF7">
    <property type="entry name" value="SLL1039 PROTEIN"/>
    <property type="match status" value="1"/>
</dbReference>
<dbReference type="RefSeq" id="WP_092785215.1">
    <property type="nucleotide sequence ID" value="NZ_FNAP01000005.1"/>
</dbReference>
<dbReference type="STRING" id="69960.SAMN05421720_105166"/>
<dbReference type="Pfam" id="PF04168">
    <property type="entry name" value="Alpha-E"/>
    <property type="match status" value="1"/>
</dbReference>
<dbReference type="InterPro" id="IPR007296">
    <property type="entry name" value="DUF403"/>
</dbReference>
<accession>A0A1G7BT46</accession>
<feature type="domain" description="DUF403" evidence="1">
    <location>
        <begin position="1"/>
        <end position="307"/>
    </location>
</feature>
<proteinExistence type="predicted"/>
<evidence type="ECO:0000313" key="3">
    <source>
        <dbReference type="Proteomes" id="UP000199412"/>
    </source>
</evidence>
<dbReference type="Proteomes" id="UP000199412">
    <property type="component" value="Unassembled WGS sequence"/>
</dbReference>
<reference evidence="2 3" key="1">
    <citation type="submission" date="2016-10" db="EMBL/GenBank/DDBJ databases">
        <authorList>
            <person name="de Groot N.N."/>
        </authorList>
    </citation>
    <scope>NUCLEOTIDE SEQUENCE [LARGE SCALE GENOMIC DNA]</scope>
    <source>
        <strain evidence="2 3">ATCC 700224</strain>
    </source>
</reference>